<accession>A0ABY5D2V2</accession>
<evidence type="ECO:0000313" key="2">
    <source>
        <dbReference type="EMBL" id="USY17755.1"/>
    </source>
</evidence>
<sequence length="130" mass="15038">MTTYRVRVKRWERGWELHIDGVGVTQARRLTEAEDMARDYIAMALDIDDDVFTVVIEGIEVDSEVDALAERASQVQHEAERAQQEAVRMIDRTVAQLQRRGLNNREIARYLRISPQRVSQISARQKQSSI</sequence>
<proteinExistence type="predicted"/>
<dbReference type="Proteomes" id="UP001055940">
    <property type="component" value="Chromosome"/>
</dbReference>
<keyword evidence="1" id="KW-0175">Coiled coil</keyword>
<gene>
    <name evidence="2" type="ORF">NE857_20765</name>
</gene>
<dbReference type="RefSeq" id="WP_254417272.1">
    <property type="nucleotide sequence ID" value="NZ_BAAAJB010000011.1"/>
</dbReference>
<dbReference type="EMBL" id="CP099837">
    <property type="protein sequence ID" value="USY17755.1"/>
    <property type="molecule type" value="Genomic_DNA"/>
</dbReference>
<protein>
    <submittedName>
        <fullName evidence="2">Uncharacterized protein</fullName>
    </submittedName>
</protein>
<name>A0ABY5D2V2_9ACTN</name>
<organism evidence="2 3">
    <name type="scientific">Nocardiopsis exhalans</name>
    <dbReference type="NCBI Taxonomy" id="163604"/>
    <lineage>
        <taxon>Bacteria</taxon>
        <taxon>Bacillati</taxon>
        <taxon>Actinomycetota</taxon>
        <taxon>Actinomycetes</taxon>
        <taxon>Streptosporangiales</taxon>
        <taxon>Nocardiopsidaceae</taxon>
        <taxon>Nocardiopsis</taxon>
    </lineage>
</organism>
<evidence type="ECO:0000313" key="3">
    <source>
        <dbReference type="Proteomes" id="UP001055940"/>
    </source>
</evidence>
<feature type="coiled-coil region" evidence="1">
    <location>
        <begin position="65"/>
        <end position="92"/>
    </location>
</feature>
<evidence type="ECO:0000256" key="1">
    <source>
        <dbReference type="SAM" id="Coils"/>
    </source>
</evidence>
<reference evidence="2" key="1">
    <citation type="submission" date="2022-06" db="EMBL/GenBank/DDBJ databases">
        <authorList>
            <person name="Ping M."/>
        </authorList>
    </citation>
    <scope>NUCLEOTIDE SEQUENCE</scope>
    <source>
        <strain evidence="2">JCM11759T</strain>
    </source>
</reference>
<keyword evidence="3" id="KW-1185">Reference proteome</keyword>